<dbReference type="InterPro" id="IPR012748">
    <property type="entry name" value="Rieske-like_NirD"/>
</dbReference>
<dbReference type="InterPro" id="IPR017941">
    <property type="entry name" value="Rieske_2Fe-2S"/>
</dbReference>
<dbReference type="Proteomes" id="UP000576082">
    <property type="component" value="Unassembled WGS sequence"/>
</dbReference>
<accession>A0A7X9RV66</accession>
<dbReference type="GO" id="GO:0042128">
    <property type="term" value="P:nitrate assimilation"/>
    <property type="evidence" value="ECO:0007669"/>
    <property type="project" value="UniProtKB-KW"/>
</dbReference>
<evidence type="ECO:0000259" key="8">
    <source>
        <dbReference type="PROSITE" id="PS51296"/>
    </source>
</evidence>
<keyword evidence="1" id="KW-0349">Heme</keyword>
<dbReference type="NCBIfam" id="TIGR02378">
    <property type="entry name" value="nirD_assim_sml"/>
    <property type="match status" value="1"/>
</dbReference>
<gene>
    <name evidence="9" type="primary">nirD</name>
    <name evidence="9" type="ORF">HHU12_15060</name>
</gene>
<dbReference type="RefSeq" id="WP_044204817.1">
    <property type="nucleotide sequence ID" value="NZ_JABANE010000038.1"/>
</dbReference>
<keyword evidence="6" id="KW-0411">Iron-sulfur</keyword>
<dbReference type="GO" id="GO:0051537">
    <property type="term" value="F:2 iron, 2 sulfur cluster binding"/>
    <property type="evidence" value="ECO:0007669"/>
    <property type="project" value="UniProtKB-KW"/>
</dbReference>
<dbReference type="SUPFAM" id="SSF50022">
    <property type="entry name" value="ISP domain"/>
    <property type="match status" value="1"/>
</dbReference>
<proteinExistence type="predicted"/>
<dbReference type="InterPro" id="IPR052034">
    <property type="entry name" value="NasD-like"/>
</dbReference>
<dbReference type="PANTHER" id="PTHR43809">
    <property type="entry name" value="NITRITE REDUCTASE (NADH) LARGE SUBUNIT"/>
    <property type="match status" value="1"/>
</dbReference>
<dbReference type="CDD" id="cd03529">
    <property type="entry name" value="Rieske_NirD"/>
    <property type="match status" value="1"/>
</dbReference>
<name>A0A7X9RV66_9BACT</name>
<dbReference type="InterPro" id="IPR036922">
    <property type="entry name" value="Rieske_2Fe-2S_sf"/>
</dbReference>
<evidence type="ECO:0000313" key="9">
    <source>
        <dbReference type="EMBL" id="NME69293.1"/>
    </source>
</evidence>
<evidence type="ECO:0000256" key="4">
    <source>
        <dbReference type="ARBA" id="ARBA00023002"/>
    </source>
</evidence>
<evidence type="ECO:0000256" key="6">
    <source>
        <dbReference type="ARBA" id="ARBA00023014"/>
    </source>
</evidence>
<organism evidence="9 10">
    <name type="scientific">Flammeovirga aprica JL-4</name>
    <dbReference type="NCBI Taxonomy" id="694437"/>
    <lineage>
        <taxon>Bacteria</taxon>
        <taxon>Pseudomonadati</taxon>
        <taxon>Bacteroidota</taxon>
        <taxon>Cytophagia</taxon>
        <taxon>Cytophagales</taxon>
        <taxon>Flammeovirgaceae</taxon>
        <taxon>Flammeovirga</taxon>
    </lineage>
</organism>
<dbReference type="PROSITE" id="PS51296">
    <property type="entry name" value="RIESKE"/>
    <property type="match status" value="1"/>
</dbReference>
<keyword evidence="3" id="KW-0479">Metal-binding</keyword>
<keyword evidence="7" id="KW-0534">Nitrate assimilation</keyword>
<keyword evidence="2" id="KW-0001">2Fe-2S</keyword>
<evidence type="ECO:0000256" key="7">
    <source>
        <dbReference type="ARBA" id="ARBA00023063"/>
    </source>
</evidence>
<feature type="domain" description="Rieske" evidence="8">
    <location>
        <begin position="15"/>
        <end position="118"/>
    </location>
</feature>
<keyword evidence="4" id="KW-0560">Oxidoreductase</keyword>
<protein>
    <submittedName>
        <fullName evidence="9">Nitrite reductase small subunit NirD</fullName>
    </submittedName>
</protein>
<dbReference type="GO" id="GO:0008942">
    <property type="term" value="F:nitrite reductase [NAD(P)H] activity"/>
    <property type="evidence" value="ECO:0007669"/>
    <property type="project" value="InterPro"/>
</dbReference>
<dbReference type="EMBL" id="JABANE010000038">
    <property type="protein sequence ID" value="NME69293.1"/>
    <property type="molecule type" value="Genomic_DNA"/>
</dbReference>
<evidence type="ECO:0000256" key="3">
    <source>
        <dbReference type="ARBA" id="ARBA00022723"/>
    </source>
</evidence>
<evidence type="ECO:0000256" key="5">
    <source>
        <dbReference type="ARBA" id="ARBA00023004"/>
    </source>
</evidence>
<comment type="caution">
    <text evidence="9">The sequence shown here is derived from an EMBL/GenBank/DDBJ whole genome shotgun (WGS) entry which is preliminary data.</text>
</comment>
<dbReference type="Pfam" id="PF13806">
    <property type="entry name" value="Rieske_2"/>
    <property type="match status" value="1"/>
</dbReference>
<evidence type="ECO:0000313" key="10">
    <source>
        <dbReference type="Proteomes" id="UP000576082"/>
    </source>
</evidence>
<keyword evidence="10" id="KW-1185">Reference proteome</keyword>
<evidence type="ECO:0000256" key="1">
    <source>
        <dbReference type="ARBA" id="ARBA00022617"/>
    </source>
</evidence>
<dbReference type="AlphaFoldDB" id="A0A7X9RV66"/>
<reference evidence="9 10" key="1">
    <citation type="submission" date="2020-04" db="EMBL/GenBank/DDBJ databases">
        <title>Flammeovirga sp. SR4, a novel species isolated from seawater.</title>
        <authorList>
            <person name="Wang X."/>
        </authorList>
    </citation>
    <scope>NUCLEOTIDE SEQUENCE [LARGE SCALE GENOMIC DNA]</scope>
    <source>
        <strain evidence="9 10">ATCC 23126</strain>
    </source>
</reference>
<evidence type="ECO:0000256" key="2">
    <source>
        <dbReference type="ARBA" id="ARBA00022714"/>
    </source>
</evidence>
<dbReference type="PANTHER" id="PTHR43809:SF1">
    <property type="entry name" value="NITRITE REDUCTASE (NADH) LARGE SUBUNIT"/>
    <property type="match status" value="1"/>
</dbReference>
<dbReference type="Gene3D" id="2.102.10.10">
    <property type="entry name" value="Rieske [2Fe-2S] iron-sulphur domain"/>
    <property type="match status" value="1"/>
</dbReference>
<dbReference type="GO" id="GO:0046872">
    <property type="term" value="F:metal ion binding"/>
    <property type="evidence" value="ECO:0007669"/>
    <property type="project" value="UniProtKB-KW"/>
</dbReference>
<sequence>MTFEHNTLDQVTTWVKAGHVSDFPEDGGSSILYKDQQIAVFNFTTINKWFATQNLCPHKKQMILARGIIGTQGEEQTPKVACPYHKKTFSLETGENLNGCEDSITTFPIKIEDDTVFVGLVEEK</sequence>
<keyword evidence="5" id="KW-0408">Iron</keyword>